<organism evidence="1 2">
    <name type="scientific">Collybiopsis luxurians FD-317 M1</name>
    <dbReference type="NCBI Taxonomy" id="944289"/>
    <lineage>
        <taxon>Eukaryota</taxon>
        <taxon>Fungi</taxon>
        <taxon>Dikarya</taxon>
        <taxon>Basidiomycota</taxon>
        <taxon>Agaricomycotina</taxon>
        <taxon>Agaricomycetes</taxon>
        <taxon>Agaricomycetidae</taxon>
        <taxon>Agaricales</taxon>
        <taxon>Marasmiineae</taxon>
        <taxon>Omphalotaceae</taxon>
        <taxon>Collybiopsis</taxon>
        <taxon>Collybiopsis luxurians</taxon>
    </lineage>
</organism>
<reference evidence="1 2" key="1">
    <citation type="submission" date="2014-04" db="EMBL/GenBank/DDBJ databases">
        <title>Evolutionary Origins and Diversification of the Mycorrhizal Mutualists.</title>
        <authorList>
            <consortium name="DOE Joint Genome Institute"/>
            <consortium name="Mycorrhizal Genomics Consortium"/>
            <person name="Kohler A."/>
            <person name="Kuo A."/>
            <person name="Nagy L.G."/>
            <person name="Floudas D."/>
            <person name="Copeland A."/>
            <person name="Barry K.W."/>
            <person name="Cichocki N."/>
            <person name="Veneault-Fourrey C."/>
            <person name="LaButti K."/>
            <person name="Lindquist E.A."/>
            <person name="Lipzen A."/>
            <person name="Lundell T."/>
            <person name="Morin E."/>
            <person name="Murat C."/>
            <person name="Riley R."/>
            <person name="Ohm R."/>
            <person name="Sun H."/>
            <person name="Tunlid A."/>
            <person name="Henrissat B."/>
            <person name="Grigoriev I.V."/>
            <person name="Hibbett D.S."/>
            <person name="Martin F."/>
        </authorList>
    </citation>
    <scope>NUCLEOTIDE SEQUENCE [LARGE SCALE GENOMIC DNA]</scope>
    <source>
        <strain evidence="1 2">FD-317 M1</strain>
    </source>
</reference>
<dbReference type="AlphaFoldDB" id="A0A0D0BVL7"/>
<sequence length="87" mass="9295">MTGCVSSPLCSVFGASRALYLCMSTNLHGKSPNFRYIVILAPPFKTGRCALKAMANLKASKSSKGQDNLSIPSEALLTASFVQLARR</sequence>
<dbReference type="HOGENOM" id="CLU_2483592_0_0_1"/>
<keyword evidence="2" id="KW-1185">Reference proteome</keyword>
<dbReference type="EMBL" id="KN834779">
    <property type="protein sequence ID" value="KIK59571.1"/>
    <property type="molecule type" value="Genomic_DNA"/>
</dbReference>
<protein>
    <submittedName>
        <fullName evidence="1">Unplaced genomic scaffold GYMLUscaffold_31, whole genome shotgun sequence</fullName>
    </submittedName>
</protein>
<evidence type="ECO:0000313" key="2">
    <source>
        <dbReference type="Proteomes" id="UP000053593"/>
    </source>
</evidence>
<name>A0A0D0BVL7_9AGAR</name>
<dbReference type="Proteomes" id="UP000053593">
    <property type="component" value="Unassembled WGS sequence"/>
</dbReference>
<accession>A0A0D0BVL7</accession>
<evidence type="ECO:0000313" key="1">
    <source>
        <dbReference type="EMBL" id="KIK59571.1"/>
    </source>
</evidence>
<proteinExistence type="predicted"/>
<gene>
    <name evidence="1" type="ORF">GYMLUDRAFT_44528</name>
</gene>